<evidence type="ECO:0000256" key="1">
    <source>
        <dbReference type="ARBA" id="ARBA00004123"/>
    </source>
</evidence>
<dbReference type="Gene3D" id="1.25.40.10">
    <property type="entry name" value="Tetratricopeptide repeat domain"/>
    <property type="match status" value="1"/>
</dbReference>
<feature type="non-terminal residue" evidence="6">
    <location>
        <position position="1"/>
    </location>
</feature>
<dbReference type="PANTHER" id="PTHR17204">
    <property type="entry name" value="PRE-MRNA PROCESSING PROTEIN PRP39-RELATED"/>
    <property type="match status" value="1"/>
</dbReference>
<dbReference type="FunFam" id="1.25.40.10:FF:000159">
    <property type="entry name" value="Tetratricopeptide repeat (TPR)-like superfamily protein"/>
    <property type="match status" value="1"/>
</dbReference>
<keyword evidence="2" id="KW-0507">mRNA processing</keyword>
<reference evidence="6" key="1">
    <citation type="journal article" date="2019" name="Sci. Rep.">
        <title>Draft genome of Tanacetum cinerariifolium, the natural source of mosquito coil.</title>
        <authorList>
            <person name="Yamashiro T."/>
            <person name="Shiraishi A."/>
            <person name="Satake H."/>
            <person name="Nakayama K."/>
        </authorList>
    </citation>
    <scope>NUCLEOTIDE SEQUENCE</scope>
</reference>
<dbReference type="GO" id="GO:0030627">
    <property type="term" value="F:pre-mRNA 5'-splice site binding"/>
    <property type="evidence" value="ECO:0007669"/>
    <property type="project" value="TreeGrafter"/>
</dbReference>
<organism evidence="6">
    <name type="scientific">Tanacetum cinerariifolium</name>
    <name type="common">Dalmatian daisy</name>
    <name type="synonym">Chrysanthemum cinerariifolium</name>
    <dbReference type="NCBI Taxonomy" id="118510"/>
    <lineage>
        <taxon>Eukaryota</taxon>
        <taxon>Viridiplantae</taxon>
        <taxon>Streptophyta</taxon>
        <taxon>Embryophyta</taxon>
        <taxon>Tracheophyta</taxon>
        <taxon>Spermatophyta</taxon>
        <taxon>Magnoliopsida</taxon>
        <taxon>eudicotyledons</taxon>
        <taxon>Gunneridae</taxon>
        <taxon>Pentapetalae</taxon>
        <taxon>asterids</taxon>
        <taxon>campanulids</taxon>
        <taxon>Asterales</taxon>
        <taxon>Asteraceae</taxon>
        <taxon>Asteroideae</taxon>
        <taxon>Anthemideae</taxon>
        <taxon>Anthemidinae</taxon>
        <taxon>Tanacetum</taxon>
    </lineage>
</organism>
<dbReference type="AlphaFoldDB" id="A0A699HA25"/>
<evidence type="ECO:0000256" key="5">
    <source>
        <dbReference type="ARBA" id="ARBA00023242"/>
    </source>
</evidence>
<dbReference type="SUPFAM" id="SSF48452">
    <property type="entry name" value="TPR-like"/>
    <property type="match status" value="1"/>
</dbReference>
<dbReference type="GO" id="GO:0000395">
    <property type="term" value="P:mRNA 5'-splice site recognition"/>
    <property type="evidence" value="ECO:0007669"/>
    <property type="project" value="TreeGrafter"/>
</dbReference>
<evidence type="ECO:0000313" key="6">
    <source>
        <dbReference type="EMBL" id="GEX88642.1"/>
    </source>
</evidence>
<keyword evidence="5" id="KW-0539">Nucleus</keyword>
<dbReference type="GO" id="GO:0000243">
    <property type="term" value="C:commitment complex"/>
    <property type="evidence" value="ECO:0007669"/>
    <property type="project" value="TreeGrafter"/>
</dbReference>
<dbReference type="InterPro" id="IPR011990">
    <property type="entry name" value="TPR-like_helical_dom_sf"/>
</dbReference>
<comment type="subcellular location">
    <subcellularLocation>
        <location evidence="1">Nucleus</location>
    </subcellularLocation>
</comment>
<proteinExistence type="predicted"/>
<dbReference type="PANTHER" id="PTHR17204:SF5">
    <property type="entry name" value="PRE-MRNA-PROCESSING FACTOR 39"/>
    <property type="match status" value="1"/>
</dbReference>
<sequence length="336" mass="38495">FRELAASRPLSELRTAEEGTAAAKAEVESVNHENEREVNPNIIEAEELENYSSVCQKIHLFAARFKDRCGDIAGARESYQLLEAIIRYANIEYHDACSLYESTIAIEKGKEQSQISPILCAQYSRFLYMVLGRVKEATKVLSEALENNQLPKPLLEALIHIESIQSLPKQVNHLDSLVDKFISPGPDNSSAACFIEREEISSIGLEFLDLFGDAQSIKKSNVRHLKLFLHQKSYSESKKRHQESYSASERKKLRKMAHKTIARQVMVSRNKPHKHKDNNGPWAIIKRVLMAHIMLMEVAMPIHKSRHLSHKRLHTLHNLLLTIFRLFYSKFTLSQL</sequence>
<evidence type="ECO:0000256" key="4">
    <source>
        <dbReference type="ARBA" id="ARBA00023187"/>
    </source>
</evidence>
<name>A0A699HA25_TANCI</name>
<keyword evidence="3" id="KW-0677">Repeat</keyword>
<evidence type="ECO:0000256" key="2">
    <source>
        <dbReference type="ARBA" id="ARBA00022664"/>
    </source>
</evidence>
<comment type="caution">
    <text evidence="6">The sequence shown here is derived from an EMBL/GenBank/DDBJ whole genome shotgun (WGS) entry which is preliminary data.</text>
</comment>
<keyword evidence="4" id="KW-0508">mRNA splicing</keyword>
<gene>
    <name evidence="6" type="ORF">Tci_360617</name>
</gene>
<dbReference type="GO" id="GO:0071004">
    <property type="term" value="C:U2-type prespliceosome"/>
    <property type="evidence" value="ECO:0007669"/>
    <property type="project" value="TreeGrafter"/>
</dbReference>
<dbReference type="EMBL" id="BKCJ010136714">
    <property type="protein sequence ID" value="GEX88642.1"/>
    <property type="molecule type" value="Genomic_DNA"/>
</dbReference>
<evidence type="ECO:0000256" key="3">
    <source>
        <dbReference type="ARBA" id="ARBA00022737"/>
    </source>
</evidence>
<accession>A0A699HA25</accession>
<dbReference type="GO" id="GO:0005685">
    <property type="term" value="C:U1 snRNP"/>
    <property type="evidence" value="ECO:0007669"/>
    <property type="project" value="TreeGrafter"/>
</dbReference>
<protein>
    <submittedName>
        <fullName evidence="6">Pre-mRNA-processing factor 39-like isoform X1</fullName>
    </submittedName>
</protein>